<name>A0A835HE90_9MAGN</name>
<protein>
    <submittedName>
        <fullName evidence="2">Uncharacterized protein</fullName>
    </submittedName>
</protein>
<organism evidence="2 3">
    <name type="scientific">Coptis chinensis</name>
    <dbReference type="NCBI Taxonomy" id="261450"/>
    <lineage>
        <taxon>Eukaryota</taxon>
        <taxon>Viridiplantae</taxon>
        <taxon>Streptophyta</taxon>
        <taxon>Embryophyta</taxon>
        <taxon>Tracheophyta</taxon>
        <taxon>Spermatophyta</taxon>
        <taxon>Magnoliopsida</taxon>
        <taxon>Ranunculales</taxon>
        <taxon>Ranunculaceae</taxon>
        <taxon>Coptidoideae</taxon>
        <taxon>Coptis</taxon>
    </lineage>
</organism>
<dbReference type="EMBL" id="JADFTS010000007">
    <property type="protein sequence ID" value="KAF9597719.1"/>
    <property type="molecule type" value="Genomic_DNA"/>
</dbReference>
<gene>
    <name evidence="2" type="ORF">IFM89_021206</name>
</gene>
<evidence type="ECO:0000313" key="3">
    <source>
        <dbReference type="Proteomes" id="UP000631114"/>
    </source>
</evidence>
<feature type="compositionally biased region" description="Low complexity" evidence="1">
    <location>
        <begin position="148"/>
        <end position="172"/>
    </location>
</feature>
<feature type="compositionally biased region" description="Basic and acidic residues" evidence="1">
    <location>
        <begin position="179"/>
        <end position="194"/>
    </location>
</feature>
<sequence>MEESCTEFFEDMRQATGFSDDDVEHNIQTPFVGMGFDSSEEAKEYYEKSVRSIPIPRDLWQWESTPSSKESNSLYTNTMLQTLLHEQEQIYLFASSQEILDPTRASYKIFLAGIWELGKKISCITPGEVVNEDAPSESAPCASRDDPSFPSAPCASSDDPSLPLVLLDPPVSRTKGRPGKKDDASQGKHGRYLDPMEEQGSTSMVEGAEDLSNK</sequence>
<feature type="region of interest" description="Disordered" evidence="1">
    <location>
        <begin position="131"/>
        <end position="214"/>
    </location>
</feature>
<proteinExistence type="predicted"/>
<keyword evidence="3" id="KW-1185">Reference proteome</keyword>
<dbReference type="Proteomes" id="UP000631114">
    <property type="component" value="Unassembled WGS sequence"/>
</dbReference>
<reference evidence="2 3" key="1">
    <citation type="submission" date="2020-10" db="EMBL/GenBank/DDBJ databases">
        <title>The Coptis chinensis genome and diversification of protoberbering-type alkaloids.</title>
        <authorList>
            <person name="Wang B."/>
            <person name="Shu S."/>
            <person name="Song C."/>
            <person name="Liu Y."/>
        </authorList>
    </citation>
    <scope>NUCLEOTIDE SEQUENCE [LARGE SCALE GENOMIC DNA]</scope>
    <source>
        <strain evidence="2">HL-2020</strain>
        <tissue evidence="2">Leaf</tissue>
    </source>
</reference>
<accession>A0A835HE90</accession>
<evidence type="ECO:0000313" key="2">
    <source>
        <dbReference type="EMBL" id="KAF9597719.1"/>
    </source>
</evidence>
<comment type="caution">
    <text evidence="2">The sequence shown here is derived from an EMBL/GenBank/DDBJ whole genome shotgun (WGS) entry which is preliminary data.</text>
</comment>
<dbReference type="AlphaFoldDB" id="A0A835HE90"/>
<evidence type="ECO:0000256" key="1">
    <source>
        <dbReference type="SAM" id="MobiDB-lite"/>
    </source>
</evidence>